<reference evidence="1 2" key="1">
    <citation type="journal article" date="2016" name="Gut Pathog.">
        <title>Whole genome sequencing of "Faecalibaculum rodentium" ALO17, isolated from C57BL/6J laboratory mouse feces.</title>
        <authorList>
            <person name="Lim S."/>
            <person name="Chang D.H."/>
            <person name="Ahn S."/>
            <person name="Kim B.C."/>
        </authorList>
    </citation>
    <scope>NUCLEOTIDE SEQUENCE [LARGE SCALE GENOMIC DNA]</scope>
    <source>
        <strain evidence="1 2">Alo17</strain>
    </source>
</reference>
<keyword evidence="2" id="KW-1185">Reference proteome</keyword>
<name>A0A140DY62_9FIRM</name>
<sequence>MLGFHEQSLLDSFWISINSVYSSTPAKHKCGSCAREADDGLVGRYADGEPARGQTVFTGIHGLSTINL</sequence>
<proteinExistence type="predicted"/>
<dbReference type="AlphaFoldDB" id="A0A140DY62"/>
<accession>A0A140DY62</accession>
<dbReference type="EMBL" id="CP011391">
    <property type="protein sequence ID" value="AMK55589.1"/>
    <property type="molecule type" value="Genomic_DNA"/>
</dbReference>
<dbReference type="STRING" id="1702221.AALO17_24550"/>
<evidence type="ECO:0000313" key="2">
    <source>
        <dbReference type="Proteomes" id="UP000069771"/>
    </source>
</evidence>
<gene>
    <name evidence="1" type="ORF">AALO17_24550</name>
</gene>
<evidence type="ECO:0000313" key="1">
    <source>
        <dbReference type="EMBL" id="AMK55589.1"/>
    </source>
</evidence>
<organism evidence="1 2">
    <name type="scientific">Faecalibaculum rodentium</name>
    <dbReference type="NCBI Taxonomy" id="1702221"/>
    <lineage>
        <taxon>Bacteria</taxon>
        <taxon>Bacillati</taxon>
        <taxon>Bacillota</taxon>
        <taxon>Erysipelotrichia</taxon>
        <taxon>Erysipelotrichales</taxon>
        <taxon>Erysipelotrichaceae</taxon>
        <taxon>Faecalibaculum</taxon>
    </lineage>
</organism>
<dbReference type="Proteomes" id="UP000069771">
    <property type="component" value="Chromosome"/>
</dbReference>
<protein>
    <submittedName>
        <fullName evidence="1">Uncharacterized protein</fullName>
    </submittedName>
</protein>
<dbReference type="KEGG" id="fro:AALO17_24550"/>